<dbReference type="InterPro" id="IPR042066">
    <property type="entry name" value="Spt6_death-like"/>
</dbReference>
<dbReference type="SUPFAM" id="SSF53098">
    <property type="entry name" value="Ribonuclease H-like"/>
    <property type="match status" value="1"/>
</dbReference>
<feature type="domain" description="S1 motif" evidence="7">
    <location>
        <begin position="1351"/>
        <end position="1406"/>
    </location>
</feature>
<dbReference type="Pfam" id="PF00575">
    <property type="entry name" value="S1"/>
    <property type="match status" value="1"/>
</dbReference>
<feature type="compositionally biased region" description="Acidic residues" evidence="6">
    <location>
        <begin position="233"/>
        <end position="245"/>
    </location>
</feature>
<evidence type="ECO:0000313" key="8">
    <source>
        <dbReference type="EMBL" id="CAL8073118.1"/>
    </source>
</evidence>
<dbReference type="InterPro" id="IPR037027">
    <property type="entry name" value="YqgF/RNaseH-like_dom_sf"/>
</dbReference>
<dbReference type="PANTHER" id="PTHR10145">
    <property type="entry name" value="TRANSCRIPTION ELONGATION FACTOR SPT6"/>
    <property type="match status" value="1"/>
</dbReference>
<dbReference type="InterPro" id="IPR032706">
    <property type="entry name" value="Spt6_HHH"/>
</dbReference>
<dbReference type="Pfam" id="PF14632">
    <property type="entry name" value="SPT6_acidic"/>
    <property type="match status" value="1"/>
</dbReference>
<dbReference type="InterPro" id="IPR036860">
    <property type="entry name" value="SH2_dom_sf"/>
</dbReference>
<feature type="compositionally biased region" description="Polar residues" evidence="6">
    <location>
        <begin position="360"/>
        <end position="374"/>
    </location>
</feature>
<feature type="compositionally biased region" description="Acidic residues" evidence="6">
    <location>
        <begin position="173"/>
        <end position="189"/>
    </location>
</feature>
<dbReference type="CDD" id="cd09918">
    <property type="entry name" value="SH2_Nterm_SPT6_like"/>
    <property type="match status" value="1"/>
</dbReference>
<feature type="region of interest" description="Disordered" evidence="6">
    <location>
        <begin position="360"/>
        <end position="420"/>
    </location>
</feature>
<accession>A0ABP1PW88</accession>
<dbReference type="SMART" id="SM00252">
    <property type="entry name" value="SH2"/>
    <property type="match status" value="2"/>
</dbReference>
<evidence type="ECO:0000256" key="4">
    <source>
        <dbReference type="ARBA" id="ARBA00023242"/>
    </source>
</evidence>
<sequence>MSEFGSVEAEESEMDMDGEVRIKQEGLMTQKKLRKIKFSEVPREDGDEGENEEDDLVVQDLIDDNPIDEDGSEADESDDGKRKRKVKSDDELYDSLEDDDYDLIEENLGVKVQRKKFKRLRQIDDDDSDQELAQAQGDDREAIANHLFEGSDNEDDRDRSEPLRDEATREYASEESEGEYSETDDFIVDDDGRPLKEARRKRKPIFTSATLQEAQSIFGVDFDFEEFEKCDNEENEEEEEDEYEGEENRIVRRENMQSRRSQKMKSIVEIYEPHELERAGFTDKDLKIKNQDIPERMQLRSVPITPADEAELDEEADWIFKLAFSSREAMKKQVEKAPASTVPAPAESEANWDQDWDKQTSVTTASGVQSTTGRIQAGKDNWEDDDGWKKPILPLSAPIPRPPATEVGGDGNWEEEGWETEPKKKLLALPAPQEPGDAGVVSLPVVERQEDVKPEIISKIRKALELMRNHLLEVPFIAFYRKENVQPDLSINDLWKIYRLDGRFCQLKKRRSRLLELFTNMWEHQAYLDLDRPDDPMSDFSVRRITEEDLARVKSIKSDNEMKDMYLFFSLYYADEVPNMKAGTARRQWEESQQSKNTMLAITAGPASVSSKVGDISKEVELVETPTPVPVMALDVVGKKPMIQRKVGGGAYLMCKKMGVESLVKIFGMSSAKFAENLRDNYLRNEVHQYPVDPLEAAKELLSEGFKTPEEVLKAAKLMLATQISREPDVRRCVREAFFERATISCCPTKKGQKEIDEAHPCFTMKYIKEKPVGELKEDQFLKLFLAEEDNLLSISLGENISGVTEPNYIDEVKQFFLKDEFSKVVQDWNQLRGECLEFAFEKLLYPVFRKELRMKLIDDARAHILKSSSEKIYNWLKIAPYHVEFPEEDEEEWDTSKGLRILTIAFADDFDQPAFACLVSPDGEPLEHLKLQNLIKSKKSYKESDRLEKMATLVSLKEFIRDKKPHLVVIGGESRDALMIQTDVQEIIEQLMNEDVFPSINIEIMDNQLAKVYANSHKAAHEFPEYPLLMKEAISLARRMLDPLLEFSQLCNPDEEILCLRFHPFQDHVPKEDLLDHVYVEFINRTNEVGVDLNRILSEPHTANVVQFVCGLGSRKAAALLKVLKLNSQRLENRTQLITVCHMGPKVFINCSGFIKINTNSLGENTEAYVEVLDGTRVHPEAYEWARKMAVDAFDYDEEDVNPASAVEEVIEYPEKLKELDLDLYAAELKKQGIEDKTITLYDIRAELNACYKDLRSQYQKPTVDELFNMLTKETPDTLYIGKLITATVTGIIYKKPQGDQLDNVQPYKNVETGMWECPFPCCFRKDFRELQQLWEHYDNYSCQGQACHGIRIRMDNGISGFIPISKLSDSQVTMPEERVRRGQTVYCRVVKIDVERFSVECTSRTSDLNDVKQFWKPEKDSYYDQEKEDNETKKEDDIRKSKQRQSYFKRVIVHPSFKNISYRDAEVLMEKMDQGEVIIRPSSRGADHLTVTWKVSRGICQHIDVKEEGKDKDHKQTLLIGDDEFEDLDEIIARHITPMASHARDLINFKYYVDTLGGSMQKAEEYLLGERAKNPNKIHYVLQVSKEYPGKFILSYFPRTKCLHEFVTVTPDGFRFRQQTFDSLDGFLNWFKKHYQTPPPGLSTPFTPRRFYPQVPSTHNMISPFVKIEPQ</sequence>
<keyword evidence="3 5" id="KW-0804">Transcription</keyword>
<dbReference type="InterPro" id="IPR028231">
    <property type="entry name" value="Spt6_YqgF"/>
</dbReference>
<comment type="similarity">
    <text evidence="2 5">Belongs to the SPT6 family.</text>
</comment>
<dbReference type="InterPro" id="IPR028083">
    <property type="entry name" value="Spt6_acidic_N_dom"/>
</dbReference>
<feature type="region of interest" description="Disordered" evidence="6">
    <location>
        <begin position="1"/>
        <end position="105"/>
    </location>
</feature>
<dbReference type="InterPro" id="IPR000980">
    <property type="entry name" value="SH2"/>
</dbReference>
<dbReference type="Gene3D" id="1.10.10.2740">
    <property type="entry name" value="Spt6, Death-like domain"/>
    <property type="match status" value="1"/>
</dbReference>
<evidence type="ECO:0000256" key="6">
    <source>
        <dbReference type="SAM" id="MobiDB-lite"/>
    </source>
</evidence>
<feature type="compositionally biased region" description="Basic and acidic residues" evidence="6">
    <location>
        <begin position="156"/>
        <end position="172"/>
    </location>
</feature>
<evidence type="ECO:0000256" key="2">
    <source>
        <dbReference type="ARBA" id="ARBA00009253"/>
    </source>
</evidence>
<dbReference type="PIRSF" id="PIRSF036947">
    <property type="entry name" value="Spt6"/>
    <property type="match status" value="1"/>
</dbReference>
<name>A0ABP1PW88_9HEXA</name>
<dbReference type="InterPro" id="IPR010994">
    <property type="entry name" value="RuvA_2-like"/>
</dbReference>
<dbReference type="SUPFAM" id="SSF158832">
    <property type="entry name" value="Tex N-terminal region-like"/>
    <property type="match status" value="1"/>
</dbReference>
<dbReference type="InterPro" id="IPR017072">
    <property type="entry name" value="TF_Spt6"/>
</dbReference>
<comment type="caution">
    <text evidence="8">The sequence shown here is derived from an EMBL/GenBank/DDBJ whole genome shotgun (WGS) entry which is preliminary data.</text>
</comment>
<feature type="compositionally biased region" description="Basic and acidic residues" evidence="6">
    <location>
        <begin position="246"/>
        <end position="257"/>
    </location>
</feature>
<dbReference type="InterPro" id="IPR035019">
    <property type="entry name" value="Spt6_SH2_N"/>
</dbReference>
<dbReference type="Gene3D" id="1.10.3500.10">
    <property type="entry name" value="Tex N-terminal region-like"/>
    <property type="match status" value="1"/>
</dbReference>
<feature type="region of interest" description="Disordered" evidence="6">
    <location>
        <begin position="227"/>
        <end position="258"/>
    </location>
</feature>
<dbReference type="Gene3D" id="3.30.420.140">
    <property type="entry name" value="YqgF/RNase H-like domain"/>
    <property type="match status" value="1"/>
</dbReference>
<dbReference type="Pfam" id="PF22706">
    <property type="entry name" value="Tex_central_region"/>
    <property type="match status" value="1"/>
</dbReference>
<dbReference type="Pfam" id="PF14635">
    <property type="entry name" value="HHH_7"/>
    <property type="match status" value="1"/>
</dbReference>
<dbReference type="SMART" id="SM00316">
    <property type="entry name" value="S1"/>
    <property type="match status" value="1"/>
</dbReference>
<dbReference type="PROSITE" id="PS50126">
    <property type="entry name" value="S1"/>
    <property type="match status" value="1"/>
</dbReference>
<dbReference type="Gene3D" id="1.10.10.650">
    <property type="entry name" value="RuvA domain 2-like"/>
    <property type="match status" value="1"/>
</dbReference>
<dbReference type="CDD" id="cd00164">
    <property type="entry name" value="S1_like"/>
    <property type="match status" value="1"/>
</dbReference>
<dbReference type="InterPro" id="IPR003029">
    <property type="entry name" value="S1_domain"/>
</dbReference>
<dbReference type="PANTHER" id="PTHR10145:SF6">
    <property type="entry name" value="TRANSCRIPTION ELONGATION FACTOR SPT6"/>
    <property type="match status" value="1"/>
</dbReference>
<dbReference type="SUPFAM" id="SSF47781">
    <property type="entry name" value="RuvA domain 2-like"/>
    <property type="match status" value="2"/>
</dbReference>
<dbReference type="InterPro" id="IPR012337">
    <property type="entry name" value="RNaseH-like_sf"/>
</dbReference>
<dbReference type="InterPro" id="IPR028088">
    <property type="entry name" value="Spt6_HTH_DNA-bd_dom"/>
</dbReference>
<gene>
    <name evidence="8" type="ORF">ODALV1_LOCUS2500</name>
</gene>
<dbReference type="SUPFAM" id="SSF50249">
    <property type="entry name" value="Nucleic acid-binding proteins"/>
    <property type="match status" value="1"/>
</dbReference>
<proteinExistence type="inferred from homology"/>
<dbReference type="InterPro" id="IPR041692">
    <property type="entry name" value="HHH_9"/>
</dbReference>
<dbReference type="SUPFAM" id="SSF55550">
    <property type="entry name" value="SH2 domain"/>
    <property type="match status" value="2"/>
</dbReference>
<dbReference type="Gene3D" id="3.30.505.10">
    <property type="entry name" value="SH2 domain"/>
    <property type="match status" value="2"/>
</dbReference>
<feature type="compositionally biased region" description="Acidic residues" evidence="6">
    <location>
        <begin position="91"/>
        <end position="105"/>
    </location>
</feature>
<dbReference type="InterPro" id="IPR023319">
    <property type="entry name" value="Tex-like_HTH_dom_sf"/>
</dbReference>
<dbReference type="Gene3D" id="1.10.150.850">
    <property type="entry name" value="Spt6, helix-hairpin-helix domain"/>
    <property type="match status" value="1"/>
</dbReference>
<organism evidence="8 9">
    <name type="scientific">Orchesella dallaii</name>
    <dbReference type="NCBI Taxonomy" id="48710"/>
    <lineage>
        <taxon>Eukaryota</taxon>
        <taxon>Metazoa</taxon>
        <taxon>Ecdysozoa</taxon>
        <taxon>Arthropoda</taxon>
        <taxon>Hexapoda</taxon>
        <taxon>Collembola</taxon>
        <taxon>Entomobryomorpha</taxon>
        <taxon>Entomobryoidea</taxon>
        <taxon>Orchesellidae</taxon>
        <taxon>Orchesellinae</taxon>
        <taxon>Orchesella</taxon>
    </lineage>
</organism>
<feature type="compositionally biased region" description="Acidic residues" evidence="6">
    <location>
        <begin position="8"/>
        <end position="17"/>
    </location>
</feature>
<dbReference type="InterPro" id="IPR035018">
    <property type="entry name" value="Spt6_SH2_C"/>
</dbReference>
<keyword evidence="9" id="KW-1185">Reference proteome</keyword>
<reference evidence="8 9" key="1">
    <citation type="submission" date="2024-08" db="EMBL/GenBank/DDBJ databases">
        <authorList>
            <person name="Cucini C."/>
            <person name="Frati F."/>
        </authorList>
    </citation>
    <scope>NUCLEOTIDE SEQUENCE [LARGE SCALE GENOMIC DNA]</scope>
</reference>
<evidence type="ECO:0000259" key="7">
    <source>
        <dbReference type="PROSITE" id="PS50126"/>
    </source>
</evidence>
<dbReference type="Pfam" id="PF14633">
    <property type="entry name" value="SH2_2"/>
    <property type="match status" value="1"/>
</dbReference>
<comment type="function">
    <text evidence="5">Histone H3-H4 chaperone that plays a role in maintenance of chromatin structure during RNA polymerase II transcription elongation.</text>
</comment>
<protein>
    <recommendedName>
        <fullName evidence="7">S1 motif domain-containing protein</fullName>
    </recommendedName>
</protein>
<keyword evidence="4 5" id="KW-0539">Nucleus</keyword>
<dbReference type="CDD" id="cd09928">
    <property type="entry name" value="SH2_Cterm_SPT6_like"/>
    <property type="match status" value="1"/>
</dbReference>
<dbReference type="Gene3D" id="2.40.50.140">
    <property type="entry name" value="Nucleic acid-binding proteins"/>
    <property type="match status" value="1"/>
</dbReference>
<dbReference type="InterPro" id="IPR055179">
    <property type="entry name" value="Tex-like_central_region"/>
</dbReference>
<dbReference type="EMBL" id="CAXLJM020000007">
    <property type="protein sequence ID" value="CAL8073118.1"/>
    <property type="molecule type" value="Genomic_DNA"/>
</dbReference>
<dbReference type="Pfam" id="PF14639">
    <property type="entry name" value="YqgF"/>
    <property type="match status" value="1"/>
</dbReference>
<dbReference type="Pfam" id="PF17674">
    <property type="entry name" value="HHH_9"/>
    <property type="match status" value="1"/>
</dbReference>
<evidence type="ECO:0000256" key="1">
    <source>
        <dbReference type="ARBA" id="ARBA00004123"/>
    </source>
</evidence>
<dbReference type="Proteomes" id="UP001642540">
    <property type="component" value="Unassembled WGS sequence"/>
</dbReference>
<dbReference type="InterPro" id="IPR012340">
    <property type="entry name" value="NA-bd_OB-fold"/>
</dbReference>
<feature type="compositionally biased region" description="Acidic residues" evidence="6">
    <location>
        <begin position="45"/>
        <end position="78"/>
    </location>
</feature>
<dbReference type="Pfam" id="PF14641">
    <property type="entry name" value="HTH_44"/>
    <property type="match status" value="1"/>
</dbReference>
<comment type="subcellular location">
    <subcellularLocation>
        <location evidence="1 5">Nucleus</location>
    </subcellularLocation>
</comment>
<feature type="region of interest" description="Disordered" evidence="6">
    <location>
        <begin position="119"/>
        <end position="207"/>
    </location>
</feature>
<evidence type="ECO:0000256" key="3">
    <source>
        <dbReference type="ARBA" id="ARBA00023163"/>
    </source>
</evidence>
<dbReference type="InterPro" id="IPR023323">
    <property type="entry name" value="Tex-like_dom_sf"/>
</dbReference>
<evidence type="ECO:0000256" key="5">
    <source>
        <dbReference type="PIRNR" id="PIRNR036947"/>
    </source>
</evidence>
<evidence type="ECO:0000313" key="9">
    <source>
        <dbReference type="Proteomes" id="UP001642540"/>
    </source>
</evidence>
<dbReference type="InterPro" id="IPR035420">
    <property type="entry name" value="Spt6_SH2"/>
</dbReference>